<reference evidence="1" key="1">
    <citation type="submission" date="2014-11" db="EMBL/GenBank/DDBJ databases">
        <authorList>
            <person name="Amaro Gonzalez C."/>
        </authorList>
    </citation>
    <scope>NUCLEOTIDE SEQUENCE</scope>
</reference>
<protein>
    <submittedName>
        <fullName evidence="1">Uncharacterized protein</fullName>
    </submittedName>
</protein>
<dbReference type="EMBL" id="GBXM01017724">
    <property type="protein sequence ID" value="JAH90853.1"/>
    <property type="molecule type" value="Transcribed_RNA"/>
</dbReference>
<accession>A0A0E9WN18</accession>
<dbReference type="AlphaFoldDB" id="A0A0E9WN18"/>
<evidence type="ECO:0000313" key="1">
    <source>
        <dbReference type="EMBL" id="JAH90853.1"/>
    </source>
</evidence>
<sequence length="20" mass="2241">MFLQCSFSFSTASGRILEES</sequence>
<organism evidence="1">
    <name type="scientific">Anguilla anguilla</name>
    <name type="common">European freshwater eel</name>
    <name type="synonym">Muraena anguilla</name>
    <dbReference type="NCBI Taxonomy" id="7936"/>
    <lineage>
        <taxon>Eukaryota</taxon>
        <taxon>Metazoa</taxon>
        <taxon>Chordata</taxon>
        <taxon>Craniata</taxon>
        <taxon>Vertebrata</taxon>
        <taxon>Euteleostomi</taxon>
        <taxon>Actinopterygii</taxon>
        <taxon>Neopterygii</taxon>
        <taxon>Teleostei</taxon>
        <taxon>Anguilliformes</taxon>
        <taxon>Anguillidae</taxon>
        <taxon>Anguilla</taxon>
    </lineage>
</organism>
<name>A0A0E9WN18_ANGAN</name>
<proteinExistence type="predicted"/>
<reference evidence="1" key="2">
    <citation type="journal article" date="2015" name="Fish Shellfish Immunol.">
        <title>Early steps in the European eel (Anguilla anguilla)-Vibrio vulnificus interaction in the gills: Role of the RtxA13 toxin.</title>
        <authorList>
            <person name="Callol A."/>
            <person name="Pajuelo D."/>
            <person name="Ebbesson L."/>
            <person name="Teles M."/>
            <person name="MacKenzie S."/>
            <person name="Amaro C."/>
        </authorList>
    </citation>
    <scope>NUCLEOTIDE SEQUENCE</scope>
</reference>